<feature type="region of interest" description="Disordered" evidence="9">
    <location>
        <begin position="256"/>
        <end position="290"/>
    </location>
</feature>
<feature type="compositionally biased region" description="Low complexity" evidence="9">
    <location>
        <begin position="1263"/>
        <end position="1282"/>
    </location>
</feature>
<feature type="compositionally biased region" description="Polar residues" evidence="9">
    <location>
        <begin position="877"/>
        <end position="899"/>
    </location>
</feature>
<feature type="compositionally biased region" description="Polar residues" evidence="9">
    <location>
        <begin position="471"/>
        <end position="515"/>
    </location>
</feature>
<accession>A0ABR3GQB4</accession>
<feature type="compositionally biased region" description="Low complexity" evidence="9">
    <location>
        <begin position="198"/>
        <end position="207"/>
    </location>
</feature>
<feature type="compositionally biased region" description="Polar residues" evidence="9">
    <location>
        <begin position="281"/>
        <end position="290"/>
    </location>
</feature>
<dbReference type="PANTHER" id="PTHR48016">
    <property type="entry name" value="MAP KINASE KINASE KINASE SSK2-RELATED-RELATED"/>
    <property type="match status" value="1"/>
</dbReference>
<feature type="binding site" evidence="8">
    <location>
        <position position="1712"/>
    </location>
    <ligand>
        <name>ATP</name>
        <dbReference type="ChEBI" id="CHEBI:30616"/>
    </ligand>
</feature>
<keyword evidence="5 8" id="KW-0067">ATP-binding</keyword>
<dbReference type="InterPro" id="IPR000719">
    <property type="entry name" value="Prot_kinase_dom"/>
</dbReference>
<comment type="catalytic activity">
    <reaction evidence="6">
        <text>L-threonyl-[protein] + ATP = O-phospho-L-threonyl-[protein] + ADP + H(+)</text>
        <dbReference type="Rhea" id="RHEA:46608"/>
        <dbReference type="Rhea" id="RHEA-COMP:11060"/>
        <dbReference type="Rhea" id="RHEA-COMP:11605"/>
        <dbReference type="ChEBI" id="CHEBI:15378"/>
        <dbReference type="ChEBI" id="CHEBI:30013"/>
        <dbReference type="ChEBI" id="CHEBI:30616"/>
        <dbReference type="ChEBI" id="CHEBI:61977"/>
        <dbReference type="ChEBI" id="CHEBI:456216"/>
        <dbReference type="EC" id="2.7.11.24"/>
    </reaction>
    <physiologicalReaction direction="left-to-right" evidence="6">
        <dbReference type="Rhea" id="RHEA:46609"/>
    </physiologicalReaction>
</comment>
<feature type="compositionally biased region" description="Pro residues" evidence="9">
    <location>
        <begin position="149"/>
        <end position="170"/>
    </location>
</feature>
<feature type="compositionally biased region" description="Gly residues" evidence="9">
    <location>
        <begin position="132"/>
        <end position="146"/>
    </location>
</feature>
<dbReference type="SUPFAM" id="SSF56112">
    <property type="entry name" value="Protein kinase-like (PK-like)"/>
    <property type="match status" value="1"/>
</dbReference>
<feature type="domain" description="Protein kinase" evidence="10">
    <location>
        <begin position="1683"/>
        <end position="1953"/>
    </location>
</feature>
<feature type="compositionally biased region" description="Basic and acidic residues" evidence="9">
    <location>
        <begin position="1381"/>
        <end position="1403"/>
    </location>
</feature>
<evidence type="ECO:0000256" key="3">
    <source>
        <dbReference type="ARBA" id="ARBA00022741"/>
    </source>
</evidence>
<feature type="compositionally biased region" description="Basic and acidic residues" evidence="9">
    <location>
        <begin position="620"/>
        <end position="630"/>
    </location>
</feature>
<feature type="region of interest" description="Disordered" evidence="9">
    <location>
        <begin position="52"/>
        <end position="90"/>
    </location>
</feature>
<evidence type="ECO:0000256" key="1">
    <source>
        <dbReference type="ARBA" id="ARBA00012411"/>
    </source>
</evidence>
<feature type="region of interest" description="Disordered" evidence="9">
    <location>
        <begin position="320"/>
        <end position="355"/>
    </location>
</feature>
<feature type="compositionally biased region" description="Gly residues" evidence="9">
    <location>
        <begin position="112"/>
        <end position="124"/>
    </location>
</feature>
<feature type="compositionally biased region" description="Polar residues" evidence="9">
    <location>
        <begin position="552"/>
        <end position="565"/>
    </location>
</feature>
<dbReference type="Gene3D" id="1.10.510.10">
    <property type="entry name" value="Transferase(Phosphotransferase) domain 1"/>
    <property type="match status" value="1"/>
</dbReference>
<feature type="compositionally biased region" description="Polar residues" evidence="9">
    <location>
        <begin position="594"/>
        <end position="618"/>
    </location>
</feature>
<evidence type="ECO:0000313" key="12">
    <source>
        <dbReference type="Proteomes" id="UP001447188"/>
    </source>
</evidence>
<evidence type="ECO:0000256" key="8">
    <source>
        <dbReference type="PROSITE-ProRule" id="PRU10141"/>
    </source>
</evidence>
<dbReference type="GO" id="GO:0004709">
    <property type="term" value="F:MAP kinase kinase kinase activity"/>
    <property type="evidence" value="ECO:0007669"/>
    <property type="project" value="UniProtKB-EC"/>
</dbReference>
<sequence>MTGGATGTHFLHDPDPAALNEIPTFQGNSSLPIPPTAFGTGSAYPTMITRPRAHTSADSSPSAMGGGGMFSGMQARQPSRNSIVPGQQHPGMALRHVSTPVLDNNGRLRSDGGTGAGPASGGAIGSIPSGTAAGGVGGASGNGNGGQFSPPPMHMAILPPPPPPPPPLPKDPGYHPGYATAGRSLGREGMVSYYGHQQHLQQQPQQQYGAYTPHQHPPLSSSVPKAQLTPLSVPLHNGVNPANASAVNGNGVYTPHIHHHHLPPHHPQRPPPEVPMYRHPSAQSSESLTSFVRTESSEGDYMTPATVHSTGSSIVVQTGNRSVSASNQNPSGITRSSHVSHSQQSPLVASNSAGPLSPDVATVWTLDRVVNYLDRHEFSQEWQQAFRNLNIYGKDFLDMGSHKSTSLLQHVHPEVLRICGPNADPAKEMQAAKNIKKMVREILKLSREIPNTPPSSAPNHQTFSAERGESPSKQPAQSTGSARSPNQKRFSTVRSTTLPVVLTDGSNNSSNSSEPFLSRGGSESMLQNRTPGSDSVPRGRNEFTKGALGNVDQVQGRHSPSNSETSIRDPSDGYGYGSTGKSTLASSPRSSPSLGFQSISTRHGKSNSTESVASSTVSHRAGDGKGKEKALIVLGITPGHQQPSPRHDTHEMKSGGTKIVDKFRKRFRSKEAKDDDSMDNGDDSPTSPSWRSQIPNLPFAIPEHNTSDSSLDRHSIPSEDGLRGRQKHLRLSSGGMTGNQGKKFVFVTRDGKIWVLVEITNLDTVDAVRREICENLAISEWDTAQIHLTEVGQGATDESLTDQMLMLSCRHKGDGIASLKFFVYPAPISAYESASVRNSLNQGLNSPASLGFFSSEQSRGPKPQPLQVERTKKQLNRRSSSPHLALDSENSTLTQSDFNAPNKPLEQLHENHQSSPPQALNDVGLDDLRERLVMLRSYQELNIQEPNGPQINIVGTPSSPHAPAAPHPSIQPSPNDSVPDPGSAYPRGDWISDYSSLRPTLHRNDSNASPIDGGASRPDELFFPSTDVGRSPVSYSLANSAHKGSAGTSQLEAAAHRHKLDSIAQQQREMEHKRFKKPDERFNPTFAKIQTTRSRVVDFDNPRSSPYEDKQFDLLIPQRKPPPPPSNRNSVISLSRRDSLSGNSWIPDNGGNHVEYQPVRRVSIKKRPQEMSEVGTRRKAVPPLRVEHEQRGFPPTNSSPIGGIGSSLLTAGMMGAGITRTPIPFITREPASTISLPTFASQQQQQQSRDEPSKQQRAIATIGFGESGSSSPRSGGTPISPGFTWGKGNQLFKIPDYEPEIEPGPEKLTLQIPTLEQPRQTSPEISPGDRDILVGIRKSQFPVGGESPFRENEVHFDSGLQKVEEDSDEDDGLFAIPISSRGEKPKKPESPKPEPEPEQHLDSPRPTLTIATKGVTFGSTPTTSTTASTSATTTHSPPTPEFEEGDDKLGLNSPAGYLNLSAPDSAVAHSPAEAFLRMSGIGRRDSFSQDNWASRPPPEALINHLDEFFPNLDLDQPIIDETVNLNMSPPTSPVAAMENEPRSYQLTDTPAIPEASADTAAVGSDVLTSAVPGLPSTTKPQDIVPGVAQRNLGRSQLGRMKSIREVAKGAHEQRKRFTNPSVTGVKNSDLLRRKSTKLFGARLTEITPPKRGVQQLQVQQPQIPVQQPQQQAGGIKRQATFKWFKGQLIGKGTYGRVYLGMNATTGEFLAVKQVEVSKHVSASESDRQKEMIAALNQEIETMQHLDHVNIVQYLGCERKELNMSIFLEYISGGSVGSCLRKHGRFEEPVVRSLTRQTLSGLEYLHREGILHRDLKADNILLDVDGTCKISDFGISKKSDNIYGDDPGNSMQGSVFWMAPEVIRPERQGYSAKIDIWSLGCVVLEMFAGRRPWSKEEVIGAIYKLGSERQAPPVPDDVAEVISPSAIGFLADCHTIEPSERPTAATLLNEHEFCSLDPNYNFLDTSLFQKIRVT</sequence>
<feature type="compositionally biased region" description="Polar residues" evidence="9">
    <location>
        <begin position="320"/>
        <end position="354"/>
    </location>
</feature>
<dbReference type="PROSITE" id="PS00108">
    <property type="entry name" value="PROTEIN_KINASE_ST"/>
    <property type="match status" value="1"/>
</dbReference>
<comment type="catalytic activity">
    <reaction evidence="7">
        <text>L-seryl-[protein] + ATP = O-phospho-L-seryl-[protein] + ADP + H(+)</text>
        <dbReference type="Rhea" id="RHEA:17989"/>
        <dbReference type="Rhea" id="RHEA-COMP:9863"/>
        <dbReference type="Rhea" id="RHEA-COMP:11604"/>
        <dbReference type="ChEBI" id="CHEBI:15378"/>
        <dbReference type="ChEBI" id="CHEBI:29999"/>
        <dbReference type="ChEBI" id="CHEBI:30616"/>
        <dbReference type="ChEBI" id="CHEBI:83421"/>
        <dbReference type="ChEBI" id="CHEBI:456216"/>
        <dbReference type="EC" id="2.7.11.24"/>
    </reaction>
    <physiologicalReaction direction="left-to-right" evidence="7">
        <dbReference type="Rhea" id="RHEA:17990"/>
    </physiologicalReaction>
</comment>
<comment type="caution">
    <text evidence="11">The sequence shown here is derived from an EMBL/GenBank/DDBJ whole genome shotgun (WGS) entry which is preliminary data.</text>
</comment>
<feature type="region of interest" description="Disordered" evidence="9">
    <location>
        <begin position="851"/>
        <end position="923"/>
    </location>
</feature>
<name>A0ABR3GQB4_9PEZI</name>
<evidence type="ECO:0000256" key="4">
    <source>
        <dbReference type="ARBA" id="ARBA00022777"/>
    </source>
</evidence>
<evidence type="ECO:0000256" key="7">
    <source>
        <dbReference type="ARBA" id="ARBA00048130"/>
    </source>
</evidence>
<evidence type="ECO:0000256" key="5">
    <source>
        <dbReference type="ARBA" id="ARBA00022840"/>
    </source>
</evidence>
<dbReference type="PROSITE" id="PS00107">
    <property type="entry name" value="PROTEIN_KINASE_ATP"/>
    <property type="match status" value="1"/>
</dbReference>
<feature type="compositionally biased region" description="Polar residues" evidence="9">
    <location>
        <begin position="76"/>
        <end position="85"/>
    </location>
</feature>
<protein>
    <recommendedName>
        <fullName evidence="1">mitogen-activated protein kinase</fullName>
        <ecNumber evidence="1">2.7.11.24</ecNumber>
    </recommendedName>
</protein>
<evidence type="ECO:0000313" key="11">
    <source>
        <dbReference type="EMBL" id="KAL0638131.1"/>
    </source>
</evidence>
<feature type="region of interest" description="Disordered" evidence="9">
    <location>
        <begin position="943"/>
        <end position="1025"/>
    </location>
</feature>
<dbReference type="EMBL" id="JBBBZM010000026">
    <property type="protein sequence ID" value="KAL0638131.1"/>
    <property type="molecule type" value="Genomic_DNA"/>
</dbReference>
<dbReference type="PROSITE" id="PS50011">
    <property type="entry name" value="PROTEIN_KINASE_DOM"/>
    <property type="match status" value="1"/>
</dbReference>
<feature type="compositionally biased region" description="Polar residues" evidence="9">
    <location>
        <begin position="684"/>
        <end position="695"/>
    </location>
</feature>
<feature type="compositionally biased region" description="Polar residues" evidence="9">
    <location>
        <begin position="524"/>
        <end position="533"/>
    </location>
</feature>
<keyword evidence="2 11" id="KW-0808">Transferase</keyword>
<feature type="compositionally biased region" description="Basic and acidic residues" evidence="9">
    <location>
        <begin position="710"/>
        <end position="723"/>
    </location>
</feature>
<feature type="region of interest" description="Disordered" evidence="9">
    <location>
        <begin position="1263"/>
        <end position="1286"/>
    </location>
</feature>
<feature type="region of interest" description="Disordered" evidence="9">
    <location>
        <begin position="102"/>
        <end position="183"/>
    </location>
</feature>
<dbReference type="PANTHER" id="PTHR48016:SF48">
    <property type="entry name" value="SERINE_THREONINE-PROTEIN KINASE BCK1_SLK1_SSP31"/>
    <property type="match status" value="1"/>
</dbReference>
<dbReference type="InterPro" id="IPR011009">
    <property type="entry name" value="Kinase-like_dom_sf"/>
</dbReference>
<feature type="region of interest" description="Disordered" evidence="9">
    <location>
        <begin position="447"/>
        <end position="724"/>
    </location>
</feature>
<dbReference type="InterPro" id="IPR008271">
    <property type="entry name" value="Ser/Thr_kinase_AS"/>
</dbReference>
<gene>
    <name evidence="11" type="primary">BCK1</name>
    <name evidence="11" type="ORF">Q9L58_002913</name>
</gene>
<proteinExistence type="predicted"/>
<dbReference type="InterPro" id="IPR050538">
    <property type="entry name" value="MAP_kinase_kinase_kinase"/>
</dbReference>
<keyword evidence="4 11" id="KW-0418">Kinase</keyword>
<evidence type="ECO:0000256" key="9">
    <source>
        <dbReference type="SAM" id="MobiDB-lite"/>
    </source>
</evidence>
<organism evidence="11 12">
    <name type="scientific">Discina gigas</name>
    <dbReference type="NCBI Taxonomy" id="1032678"/>
    <lineage>
        <taxon>Eukaryota</taxon>
        <taxon>Fungi</taxon>
        <taxon>Dikarya</taxon>
        <taxon>Ascomycota</taxon>
        <taxon>Pezizomycotina</taxon>
        <taxon>Pezizomycetes</taxon>
        <taxon>Pezizales</taxon>
        <taxon>Discinaceae</taxon>
        <taxon>Discina</taxon>
    </lineage>
</organism>
<dbReference type="Pfam" id="PF00069">
    <property type="entry name" value="Pkinase"/>
    <property type="match status" value="1"/>
</dbReference>
<dbReference type="InterPro" id="IPR017441">
    <property type="entry name" value="Protein_kinase_ATP_BS"/>
</dbReference>
<feature type="compositionally biased region" description="Basic residues" evidence="9">
    <location>
        <begin position="256"/>
        <end position="268"/>
    </location>
</feature>
<feature type="compositionally biased region" description="Polar residues" evidence="9">
    <location>
        <begin position="943"/>
        <end position="956"/>
    </location>
</feature>
<dbReference type="SMART" id="SM00220">
    <property type="entry name" value="S_TKc"/>
    <property type="match status" value="1"/>
</dbReference>
<keyword evidence="3 8" id="KW-0547">Nucleotide-binding</keyword>
<evidence type="ECO:0000259" key="10">
    <source>
        <dbReference type="PROSITE" id="PS50011"/>
    </source>
</evidence>
<feature type="region of interest" description="Disordered" evidence="9">
    <location>
        <begin position="1363"/>
        <end position="1449"/>
    </location>
</feature>
<reference evidence="11 12" key="1">
    <citation type="submission" date="2024-02" db="EMBL/GenBank/DDBJ databases">
        <title>Discinaceae phylogenomics.</title>
        <authorList>
            <person name="Dirks A.C."/>
            <person name="James T.Y."/>
        </authorList>
    </citation>
    <scope>NUCLEOTIDE SEQUENCE [LARGE SCALE GENOMIC DNA]</scope>
    <source>
        <strain evidence="11 12">ACD0624</strain>
    </source>
</reference>
<feature type="region of interest" description="Disordered" evidence="9">
    <location>
        <begin position="198"/>
        <end position="225"/>
    </location>
</feature>
<keyword evidence="12" id="KW-1185">Reference proteome</keyword>
<evidence type="ECO:0000256" key="2">
    <source>
        <dbReference type="ARBA" id="ARBA00022679"/>
    </source>
</evidence>
<feature type="compositionally biased region" description="Low complexity" evidence="9">
    <location>
        <begin position="1419"/>
        <end position="1436"/>
    </location>
</feature>
<dbReference type="Proteomes" id="UP001447188">
    <property type="component" value="Unassembled WGS sequence"/>
</dbReference>
<evidence type="ECO:0000256" key="6">
    <source>
        <dbReference type="ARBA" id="ARBA00047919"/>
    </source>
</evidence>
<dbReference type="EC" id="2.7.11.24" evidence="1"/>